<feature type="domain" description="Helix-hairpin-helix DNA-binding motif class 1" evidence="3">
    <location>
        <begin position="251"/>
        <end position="270"/>
    </location>
</feature>
<evidence type="ECO:0000259" key="3">
    <source>
        <dbReference type="SMART" id="SM00278"/>
    </source>
</evidence>
<dbReference type="Pfam" id="PF12836">
    <property type="entry name" value="HHH_3"/>
    <property type="match status" value="1"/>
</dbReference>
<gene>
    <name evidence="4" type="ORF">GCM10009821_14370</name>
</gene>
<feature type="transmembrane region" description="Helical" evidence="2">
    <location>
        <begin position="101"/>
        <end position="126"/>
    </location>
</feature>
<dbReference type="PANTHER" id="PTHR21180:SF32">
    <property type="entry name" value="ENDONUCLEASE_EXONUCLEASE_PHOSPHATASE FAMILY DOMAIN-CONTAINING PROTEIN 1"/>
    <property type="match status" value="1"/>
</dbReference>
<proteinExistence type="predicted"/>
<dbReference type="RefSeq" id="WP_344326391.1">
    <property type="nucleotide sequence ID" value="NZ_BAAAPY010000004.1"/>
</dbReference>
<dbReference type="InterPro" id="IPR019554">
    <property type="entry name" value="Soluble_ligand-bd"/>
</dbReference>
<feature type="region of interest" description="Disordered" evidence="1">
    <location>
        <begin position="26"/>
        <end position="95"/>
    </location>
</feature>
<keyword evidence="2" id="KW-0472">Membrane</keyword>
<organism evidence="4 5">
    <name type="scientific">Aeromicrobium halocynthiae</name>
    <dbReference type="NCBI Taxonomy" id="560557"/>
    <lineage>
        <taxon>Bacteria</taxon>
        <taxon>Bacillati</taxon>
        <taxon>Actinomycetota</taxon>
        <taxon>Actinomycetes</taxon>
        <taxon>Propionibacteriales</taxon>
        <taxon>Nocardioidaceae</taxon>
        <taxon>Aeromicrobium</taxon>
    </lineage>
</organism>
<feature type="region of interest" description="Disordered" evidence="1">
    <location>
        <begin position="221"/>
        <end position="242"/>
    </location>
</feature>
<dbReference type="Gene3D" id="3.10.560.10">
    <property type="entry name" value="Outer membrane lipoprotein wza domain like"/>
    <property type="match status" value="1"/>
</dbReference>
<accession>A0ABN2VX92</accession>
<evidence type="ECO:0000256" key="2">
    <source>
        <dbReference type="SAM" id="Phobius"/>
    </source>
</evidence>
<evidence type="ECO:0000313" key="4">
    <source>
        <dbReference type="EMBL" id="GAA2076269.1"/>
    </source>
</evidence>
<feature type="compositionally biased region" description="Gly residues" evidence="1">
    <location>
        <begin position="230"/>
        <end position="241"/>
    </location>
</feature>
<dbReference type="PANTHER" id="PTHR21180">
    <property type="entry name" value="ENDONUCLEASE/EXONUCLEASE/PHOSPHATASE FAMILY DOMAIN-CONTAINING PROTEIN 1"/>
    <property type="match status" value="1"/>
</dbReference>
<dbReference type="InterPro" id="IPR051675">
    <property type="entry name" value="Endo/Exo/Phosphatase_dom_1"/>
</dbReference>
<dbReference type="SMART" id="SM00278">
    <property type="entry name" value="HhH1"/>
    <property type="match status" value="2"/>
</dbReference>
<dbReference type="InterPro" id="IPR010994">
    <property type="entry name" value="RuvA_2-like"/>
</dbReference>
<dbReference type="Gene3D" id="1.10.150.280">
    <property type="entry name" value="AF1531-like domain"/>
    <property type="match status" value="1"/>
</dbReference>
<dbReference type="SUPFAM" id="SSF47781">
    <property type="entry name" value="RuvA domain 2-like"/>
    <property type="match status" value="1"/>
</dbReference>
<sequence>MNRGWQDDAGETRAEIARRRLAQLDASFRAQADPPVAEHAGTRTGAGAGADTGTDVLDADEASGRPSIPFPTDRLRSPGEPAMTAPGRRSHRADPQRPRPILLAAHLRLVAAAAVAAGVLLTWWVLAERPELAEEHVDLTAPAASGTQEEQDGSQVAETTDEVIVDVAGKVKRPGIVVLPAGARVHEAIEAAGGLDGTVDTTSLNLARELSDGEQVLVGVEPAPSATGTSPGGPGSGGGGSLVNLNAASLEELQSLPGVGPVTAQSILTWREENGRFASVDDLLQVSGIGEKTLATLRDLVSV</sequence>
<evidence type="ECO:0000256" key="1">
    <source>
        <dbReference type="SAM" id="MobiDB-lite"/>
    </source>
</evidence>
<dbReference type="SUPFAM" id="SSF142984">
    <property type="entry name" value="Nqo1 middle domain-like"/>
    <property type="match status" value="1"/>
</dbReference>
<dbReference type="InterPro" id="IPR004509">
    <property type="entry name" value="Competence_ComEA_HhH"/>
</dbReference>
<comment type="caution">
    <text evidence="4">The sequence shown here is derived from an EMBL/GenBank/DDBJ whole genome shotgun (WGS) entry which is preliminary data.</text>
</comment>
<keyword evidence="2" id="KW-1133">Transmembrane helix</keyword>
<keyword evidence="5" id="KW-1185">Reference proteome</keyword>
<feature type="domain" description="Helix-hairpin-helix DNA-binding motif class 1" evidence="3">
    <location>
        <begin position="281"/>
        <end position="300"/>
    </location>
</feature>
<dbReference type="InterPro" id="IPR003583">
    <property type="entry name" value="Hlx-hairpin-Hlx_DNA-bd_motif"/>
</dbReference>
<dbReference type="EMBL" id="BAAAPY010000004">
    <property type="protein sequence ID" value="GAA2076269.1"/>
    <property type="molecule type" value="Genomic_DNA"/>
</dbReference>
<dbReference type="Pfam" id="PF10531">
    <property type="entry name" value="SLBB"/>
    <property type="match status" value="1"/>
</dbReference>
<dbReference type="Proteomes" id="UP001501480">
    <property type="component" value="Unassembled WGS sequence"/>
</dbReference>
<keyword evidence="2" id="KW-0812">Transmembrane</keyword>
<evidence type="ECO:0000313" key="5">
    <source>
        <dbReference type="Proteomes" id="UP001501480"/>
    </source>
</evidence>
<reference evidence="4 5" key="1">
    <citation type="journal article" date="2019" name="Int. J. Syst. Evol. Microbiol.">
        <title>The Global Catalogue of Microorganisms (GCM) 10K type strain sequencing project: providing services to taxonomists for standard genome sequencing and annotation.</title>
        <authorList>
            <consortium name="The Broad Institute Genomics Platform"/>
            <consortium name="The Broad Institute Genome Sequencing Center for Infectious Disease"/>
            <person name="Wu L."/>
            <person name="Ma J."/>
        </authorList>
    </citation>
    <scope>NUCLEOTIDE SEQUENCE [LARGE SCALE GENOMIC DNA]</scope>
    <source>
        <strain evidence="4 5">JCM 15749</strain>
    </source>
</reference>
<protein>
    <recommendedName>
        <fullName evidence="3">Helix-hairpin-helix DNA-binding motif class 1 domain-containing protein</fullName>
    </recommendedName>
</protein>
<dbReference type="NCBIfam" id="TIGR00426">
    <property type="entry name" value="competence protein ComEA helix-hairpin-helix repeat region"/>
    <property type="match status" value="1"/>
</dbReference>
<name>A0ABN2VX92_9ACTN</name>